<name>A0AB37UK02_9CYAN</name>
<dbReference type="NCBIfam" id="TIGR01670">
    <property type="entry name" value="KdsC-phosphatas"/>
    <property type="match status" value="1"/>
</dbReference>
<keyword evidence="5" id="KW-0378">Hydrolase</keyword>
<dbReference type="InterPro" id="IPR023214">
    <property type="entry name" value="HAD_sf"/>
</dbReference>
<sequence length="191" mass="20981">MFNMTTIFEFEPEVRSPSSFQGDSHNISERDARLSQVKLLVLDVDGVLTDGGLYYSESGEVQQRFNIKDGQGLKRLMYSGVEVAIITAKSFSSTLHRAKDLGIDRAYLGIKDKLPTLIHLCQNLDISLSQVAYVGDDINDLEVMHVVGCPLTVADAMRANQDCALYVTKLPGGQGAVREICDLIVALQTVK</sequence>
<evidence type="ECO:0000256" key="7">
    <source>
        <dbReference type="PIRSR" id="PIRSR006118-2"/>
    </source>
</evidence>
<feature type="binding site" evidence="7">
    <location>
        <position position="136"/>
    </location>
    <ligand>
        <name>Mg(2+)</name>
        <dbReference type="ChEBI" id="CHEBI:18420"/>
    </ligand>
</feature>
<evidence type="ECO:0000313" key="9">
    <source>
        <dbReference type="Proteomes" id="UP000282574"/>
    </source>
</evidence>
<dbReference type="SFLD" id="SFLDG01136">
    <property type="entry name" value="C1.6:_Phosphoserine_Phosphatas"/>
    <property type="match status" value="1"/>
</dbReference>
<dbReference type="Pfam" id="PF08282">
    <property type="entry name" value="Hydrolase_3"/>
    <property type="match status" value="1"/>
</dbReference>
<dbReference type="GO" id="GO:0016788">
    <property type="term" value="F:hydrolase activity, acting on ester bonds"/>
    <property type="evidence" value="ECO:0007669"/>
    <property type="project" value="InterPro"/>
</dbReference>
<protein>
    <recommendedName>
        <fullName evidence="10">3-deoxy-D-manno-octulosonate 8-phosphate phosphatase</fullName>
    </recommendedName>
</protein>
<evidence type="ECO:0000256" key="3">
    <source>
        <dbReference type="ARBA" id="ARBA00011881"/>
    </source>
</evidence>
<dbReference type="GO" id="GO:0008781">
    <property type="term" value="F:N-acylneuraminate cytidylyltransferase activity"/>
    <property type="evidence" value="ECO:0007669"/>
    <property type="project" value="TreeGrafter"/>
</dbReference>
<dbReference type="EMBL" id="RSCK01000022">
    <property type="protein sequence ID" value="RUT11695.1"/>
    <property type="molecule type" value="Genomic_DNA"/>
</dbReference>
<reference evidence="8 9" key="1">
    <citation type="journal article" date="2019" name="Genome Biol. Evol.">
        <title>Day and night: Metabolic profiles and evolutionary relationships of six axenic non-marine cyanobacteria.</title>
        <authorList>
            <person name="Will S.E."/>
            <person name="Henke P."/>
            <person name="Boedeker C."/>
            <person name="Huang S."/>
            <person name="Brinkmann H."/>
            <person name="Rohde M."/>
            <person name="Jarek M."/>
            <person name="Friedl T."/>
            <person name="Seufert S."/>
            <person name="Schumacher M."/>
            <person name="Overmann J."/>
            <person name="Neumann-Schaal M."/>
            <person name="Petersen J."/>
        </authorList>
    </citation>
    <scope>NUCLEOTIDE SEQUENCE [LARGE SCALE GENOMIC DNA]</scope>
    <source>
        <strain evidence="8 9">SAG 39.79</strain>
    </source>
</reference>
<dbReference type="PANTHER" id="PTHR21485">
    <property type="entry name" value="HAD SUPERFAMILY MEMBERS CMAS AND KDSC"/>
    <property type="match status" value="1"/>
</dbReference>
<comment type="caution">
    <text evidence="8">The sequence shown here is derived from an EMBL/GenBank/DDBJ whole genome shotgun (WGS) entry which is preliminary data.</text>
</comment>
<feature type="binding site" evidence="7">
    <location>
        <position position="45"/>
    </location>
    <ligand>
        <name>substrate</name>
    </ligand>
</feature>
<organism evidence="8 9">
    <name type="scientific">Chroococcidiopsis cubana SAG 39.79</name>
    <dbReference type="NCBI Taxonomy" id="388085"/>
    <lineage>
        <taxon>Bacteria</taxon>
        <taxon>Bacillati</taxon>
        <taxon>Cyanobacteriota</taxon>
        <taxon>Cyanophyceae</taxon>
        <taxon>Chroococcidiopsidales</taxon>
        <taxon>Chroococcidiopsidaceae</taxon>
        <taxon>Chroococcidiopsis</taxon>
    </lineage>
</organism>
<dbReference type="GO" id="GO:0046872">
    <property type="term" value="F:metal ion binding"/>
    <property type="evidence" value="ECO:0007669"/>
    <property type="project" value="UniProtKB-KW"/>
</dbReference>
<dbReference type="SUPFAM" id="SSF56784">
    <property type="entry name" value="HAD-like"/>
    <property type="match status" value="1"/>
</dbReference>
<dbReference type="FunFam" id="3.40.50.1000:FF:000029">
    <property type="entry name" value="3-deoxy-D-manno-octulosonate 8-phosphate phosphatase KdsC"/>
    <property type="match status" value="1"/>
</dbReference>
<gene>
    <name evidence="8" type="ORF">DSM107010_30220</name>
</gene>
<dbReference type="Gene3D" id="3.40.50.1000">
    <property type="entry name" value="HAD superfamily/HAD-like"/>
    <property type="match status" value="1"/>
</dbReference>
<dbReference type="SFLD" id="SFLDG01138">
    <property type="entry name" value="C1.6.2:_Deoxy-d-mannose-octulo"/>
    <property type="match status" value="1"/>
</dbReference>
<dbReference type="NCBIfam" id="TIGR01662">
    <property type="entry name" value="HAD-SF-IIIA"/>
    <property type="match status" value="1"/>
</dbReference>
<dbReference type="SFLD" id="SFLDS00003">
    <property type="entry name" value="Haloacid_Dehalogenase"/>
    <property type="match status" value="1"/>
</dbReference>
<feature type="binding site" evidence="7">
    <location>
        <position position="43"/>
    </location>
    <ligand>
        <name>Mg(2+)</name>
        <dbReference type="ChEBI" id="CHEBI:18420"/>
    </ligand>
</feature>
<keyword evidence="9" id="KW-1185">Reference proteome</keyword>
<dbReference type="InterPro" id="IPR010023">
    <property type="entry name" value="KdsC_fam"/>
</dbReference>
<proteinExistence type="inferred from homology"/>
<keyword evidence="6 7" id="KW-0460">Magnesium</keyword>
<evidence type="ECO:0000256" key="2">
    <source>
        <dbReference type="ARBA" id="ARBA00005893"/>
    </source>
</evidence>
<comment type="similarity">
    <text evidence="2">Belongs to the KdsC family.</text>
</comment>
<evidence type="ECO:0000256" key="6">
    <source>
        <dbReference type="ARBA" id="ARBA00022842"/>
    </source>
</evidence>
<dbReference type="AlphaFoldDB" id="A0AB37UK02"/>
<dbReference type="InterPro" id="IPR050793">
    <property type="entry name" value="CMP-NeuNAc_synthase"/>
</dbReference>
<comment type="cofactor">
    <cofactor evidence="1 7">
        <name>Mg(2+)</name>
        <dbReference type="ChEBI" id="CHEBI:18420"/>
    </cofactor>
</comment>
<dbReference type="InterPro" id="IPR036412">
    <property type="entry name" value="HAD-like_sf"/>
</dbReference>
<keyword evidence="4 7" id="KW-0479">Metal-binding</keyword>
<dbReference type="CDD" id="cd01630">
    <property type="entry name" value="HAD_KDO-like"/>
    <property type="match status" value="1"/>
</dbReference>
<evidence type="ECO:0000313" key="8">
    <source>
        <dbReference type="EMBL" id="RUT11695.1"/>
    </source>
</evidence>
<dbReference type="Proteomes" id="UP000282574">
    <property type="component" value="Unassembled WGS sequence"/>
</dbReference>
<evidence type="ECO:0000256" key="5">
    <source>
        <dbReference type="ARBA" id="ARBA00022801"/>
    </source>
</evidence>
<dbReference type="PIRSF" id="PIRSF006118">
    <property type="entry name" value="KDO8-P_Ptase"/>
    <property type="match status" value="1"/>
</dbReference>
<dbReference type="InterPro" id="IPR006549">
    <property type="entry name" value="HAD-SF_hydro_IIIA"/>
</dbReference>
<accession>A0AB37UK02</accession>
<dbReference type="PANTHER" id="PTHR21485:SF3">
    <property type="entry name" value="N-ACYLNEURAMINATE CYTIDYLYLTRANSFERASE"/>
    <property type="match status" value="1"/>
</dbReference>
<comment type="subunit">
    <text evidence="3">Homotetramer.</text>
</comment>
<evidence type="ECO:0000256" key="4">
    <source>
        <dbReference type="ARBA" id="ARBA00022723"/>
    </source>
</evidence>
<evidence type="ECO:0008006" key="10">
    <source>
        <dbReference type="Google" id="ProtNLM"/>
    </source>
</evidence>
<evidence type="ECO:0000256" key="1">
    <source>
        <dbReference type="ARBA" id="ARBA00001946"/>
    </source>
</evidence>